<dbReference type="GO" id="GO:0003677">
    <property type="term" value="F:DNA binding"/>
    <property type="evidence" value="ECO:0007669"/>
    <property type="project" value="InterPro"/>
</dbReference>
<dbReference type="GO" id="GO:0008170">
    <property type="term" value="F:N-methyltransferase activity"/>
    <property type="evidence" value="ECO:0007669"/>
    <property type="project" value="InterPro"/>
</dbReference>
<dbReference type="InterPro" id="IPR003356">
    <property type="entry name" value="DNA_methylase_A-5"/>
</dbReference>
<dbReference type="InterPro" id="IPR029063">
    <property type="entry name" value="SAM-dependent_MTases_sf"/>
</dbReference>
<protein>
    <recommendedName>
        <fullName evidence="1">DNA methylase adenine-specific domain-containing protein</fullName>
    </recommendedName>
</protein>
<evidence type="ECO:0000313" key="2">
    <source>
        <dbReference type="EMBL" id="KRL47944.1"/>
    </source>
</evidence>
<dbReference type="Proteomes" id="UP000051835">
    <property type="component" value="Unassembled WGS sequence"/>
</dbReference>
<dbReference type="Pfam" id="PF02384">
    <property type="entry name" value="N6_Mtase"/>
    <property type="match status" value="1"/>
</dbReference>
<accession>A0A0R1R439</accession>
<dbReference type="AlphaFoldDB" id="A0A0R1R439"/>
<dbReference type="EMBL" id="AZFC01000019">
    <property type="protein sequence ID" value="KRL47944.1"/>
    <property type="molecule type" value="Genomic_DNA"/>
</dbReference>
<dbReference type="Gene3D" id="3.40.50.150">
    <property type="entry name" value="Vaccinia Virus protein VP39"/>
    <property type="match status" value="1"/>
</dbReference>
<sequence>MLRLGGKMKFTSEKVNELLGVDEAFKVPDKLMLIMMNREKREQTFKKFLEVERDTSFDWFHEYFESEQAERKTKKQDFTPDSVSDIMAGIVGNADTYFESAAGTGGIAIRHWRHDLIENHNPFSYEPSDDFMVLEEKSERALPFLLFNLSIRGINAIVIHGDSLSREVNNVYYLLNDKNDFLAFSTVNVMPQNRTTMAEFNVSRYIDSPIDHIEADINMWRDNVGNKYDFAAKFIEKYSKLKGISHYDTRTD</sequence>
<name>A0A0R1R439_9LACO</name>
<organism evidence="2 3">
    <name type="scientific">Levilactobacillus spicheri DSM 15429</name>
    <dbReference type="NCBI Taxonomy" id="1423805"/>
    <lineage>
        <taxon>Bacteria</taxon>
        <taxon>Bacillati</taxon>
        <taxon>Bacillota</taxon>
        <taxon>Bacilli</taxon>
        <taxon>Lactobacillales</taxon>
        <taxon>Lactobacillaceae</taxon>
        <taxon>Levilactobacillus</taxon>
    </lineage>
</organism>
<gene>
    <name evidence="2" type="ORF">FD37_GL001811</name>
</gene>
<dbReference type="PATRIC" id="fig|1423805.4.peg.1854"/>
<dbReference type="SUPFAM" id="SSF53335">
    <property type="entry name" value="S-adenosyl-L-methionine-dependent methyltransferases"/>
    <property type="match status" value="1"/>
</dbReference>
<proteinExistence type="predicted"/>
<reference evidence="2 3" key="1">
    <citation type="journal article" date="2015" name="Genome Announc.">
        <title>Expanding the biotechnology potential of lactobacilli through comparative genomics of 213 strains and associated genera.</title>
        <authorList>
            <person name="Sun Z."/>
            <person name="Harris H.M."/>
            <person name="McCann A."/>
            <person name="Guo C."/>
            <person name="Argimon S."/>
            <person name="Zhang W."/>
            <person name="Yang X."/>
            <person name="Jeffery I.B."/>
            <person name="Cooney J.C."/>
            <person name="Kagawa T.F."/>
            <person name="Liu W."/>
            <person name="Song Y."/>
            <person name="Salvetti E."/>
            <person name="Wrobel A."/>
            <person name="Rasinkangas P."/>
            <person name="Parkhill J."/>
            <person name="Rea M.C."/>
            <person name="O'Sullivan O."/>
            <person name="Ritari J."/>
            <person name="Douillard F.P."/>
            <person name="Paul Ross R."/>
            <person name="Yang R."/>
            <person name="Briner A.E."/>
            <person name="Felis G.E."/>
            <person name="de Vos W.M."/>
            <person name="Barrangou R."/>
            <person name="Klaenhammer T.R."/>
            <person name="Caufield P.W."/>
            <person name="Cui Y."/>
            <person name="Zhang H."/>
            <person name="O'Toole P.W."/>
        </authorList>
    </citation>
    <scope>NUCLEOTIDE SEQUENCE [LARGE SCALE GENOMIC DNA]</scope>
    <source>
        <strain evidence="2 3">DSM 15429</strain>
    </source>
</reference>
<evidence type="ECO:0000259" key="1">
    <source>
        <dbReference type="Pfam" id="PF02384"/>
    </source>
</evidence>
<comment type="caution">
    <text evidence="2">The sequence shown here is derived from an EMBL/GenBank/DDBJ whole genome shotgun (WGS) entry which is preliminary data.</text>
</comment>
<feature type="domain" description="DNA methylase adenine-specific" evidence="1">
    <location>
        <begin position="61"/>
        <end position="170"/>
    </location>
</feature>
<evidence type="ECO:0000313" key="3">
    <source>
        <dbReference type="Proteomes" id="UP000051835"/>
    </source>
</evidence>